<keyword evidence="11" id="KW-1185">Reference proteome</keyword>
<dbReference type="InterPro" id="IPR050297">
    <property type="entry name" value="LipidA_mod_glycosyltrf_83"/>
</dbReference>
<evidence type="ECO:0000313" key="10">
    <source>
        <dbReference type="EMBL" id="MBL0764515.1"/>
    </source>
</evidence>
<sequence>MQIKKLLSKNELKQQGQRVEFVLLSAFIITSTLLIIFSTSGGLIWTSDSFQYWAASRSFSNDGTFIAYDGGTYIFWPPLFPIILSLFNNYETYYLLQLFAFAGSAVLIYYFFRELSQQKVVSLTALAIYLASVFPYLMSTFLWTENIFTLLCYASLLCYLLSKRMKRKWLFFIASLFLASLMCLQRNAGIFMLMGISIHEFLLFFKERSYFKELVHKGLLIIVAVLPNIFWNYQSIQLQSAEQEMVSRSYAVDFFTNFVELSERLWGVFLPTHPIVSPYLYAAVFAFLIVILCFNKRIRLAHTLVLTYILLLCLMPLVNPESMDRLIAPVTPIIFFICCSIIFNNIDRKKAVIRYVITGAVLLSFGYNIIRTSQNIMRWHERSEHHATDTKIFF</sequence>
<accession>A0A937A6J0</accession>
<dbReference type="RefSeq" id="WP_201918156.1">
    <property type="nucleotide sequence ID" value="NZ_JAERQG010000001.1"/>
</dbReference>
<dbReference type="Proteomes" id="UP000642920">
    <property type="component" value="Unassembled WGS sequence"/>
</dbReference>
<keyword evidence="3" id="KW-0328">Glycosyltransferase</keyword>
<comment type="caution">
    <text evidence="10">The sequence shown here is derived from an EMBL/GenBank/DDBJ whole genome shotgun (WGS) entry which is preliminary data.</text>
</comment>
<feature type="transmembrane region" description="Helical" evidence="8">
    <location>
        <begin position="93"/>
        <end position="112"/>
    </location>
</feature>
<feature type="transmembrane region" description="Helical" evidence="8">
    <location>
        <begin position="21"/>
        <end position="45"/>
    </location>
</feature>
<feature type="transmembrane region" description="Helical" evidence="8">
    <location>
        <begin position="326"/>
        <end position="346"/>
    </location>
</feature>
<reference evidence="10" key="1">
    <citation type="submission" date="2021-01" db="EMBL/GenBank/DDBJ databases">
        <title>Marivirga sp. nov., isolated from intertidal surface sediments.</title>
        <authorList>
            <person name="Zhang M."/>
        </authorList>
    </citation>
    <scope>NUCLEOTIDE SEQUENCE</scope>
    <source>
        <strain evidence="10">SM1354</strain>
    </source>
</reference>
<gene>
    <name evidence="10" type="ORF">JKP34_04570</name>
</gene>
<dbReference type="GO" id="GO:0016763">
    <property type="term" value="F:pentosyltransferase activity"/>
    <property type="evidence" value="ECO:0007669"/>
    <property type="project" value="TreeGrafter"/>
</dbReference>
<organism evidence="10 11">
    <name type="scientific">Marivirga atlantica</name>
    <dbReference type="NCBI Taxonomy" id="1548457"/>
    <lineage>
        <taxon>Bacteria</taxon>
        <taxon>Pseudomonadati</taxon>
        <taxon>Bacteroidota</taxon>
        <taxon>Cytophagia</taxon>
        <taxon>Cytophagales</taxon>
        <taxon>Marivirgaceae</taxon>
        <taxon>Marivirga</taxon>
    </lineage>
</organism>
<evidence type="ECO:0000313" key="11">
    <source>
        <dbReference type="Proteomes" id="UP000642920"/>
    </source>
</evidence>
<keyword evidence="5 8" id="KW-0812">Transmembrane</keyword>
<dbReference type="PANTHER" id="PTHR33908:SF11">
    <property type="entry name" value="MEMBRANE PROTEIN"/>
    <property type="match status" value="1"/>
</dbReference>
<protein>
    <submittedName>
        <fullName evidence="10">Glycosyltransferase family 39 protein</fullName>
    </submittedName>
</protein>
<dbReference type="AlphaFoldDB" id="A0A937A6J0"/>
<evidence type="ECO:0000256" key="6">
    <source>
        <dbReference type="ARBA" id="ARBA00022989"/>
    </source>
</evidence>
<dbReference type="GO" id="GO:0005886">
    <property type="term" value="C:plasma membrane"/>
    <property type="evidence" value="ECO:0007669"/>
    <property type="project" value="UniProtKB-SubCell"/>
</dbReference>
<keyword evidence="6 8" id="KW-1133">Transmembrane helix</keyword>
<evidence type="ECO:0000259" key="9">
    <source>
        <dbReference type="Pfam" id="PF13231"/>
    </source>
</evidence>
<feature type="transmembrane region" description="Helical" evidence="8">
    <location>
        <begin position="143"/>
        <end position="162"/>
    </location>
</feature>
<evidence type="ECO:0000256" key="2">
    <source>
        <dbReference type="ARBA" id="ARBA00022475"/>
    </source>
</evidence>
<keyword evidence="7 8" id="KW-0472">Membrane</keyword>
<dbReference type="PANTHER" id="PTHR33908">
    <property type="entry name" value="MANNOSYLTRANSFERASE YKCB-RELATED"/>
    <property type="match status" value="1"/>
</dbReference>
<feature type="transmembrane region" description="Helical" evidence="8">
    <location>
        <begin position="300"/>
        <end position="319"/>
    </location>
</feature>
<keyword evidence="2" id="KW-1003">Cell membrane</keyword>
<dbReference type="InterPro" id="IPR038731">
    <property type="entry name" value="RgtA/B/C-like"/>
</dbReference>
<feature type="transmembrane region" description="Helical" evidence="8">
    <location>
        <begin position="275"/>
        <end position="294"/>
    </location>
</feature>
<name>A0A937A6J0_9BACT</name>
<feature type="domain" description="Glycosyltransferase RgtA/B/C/D-like" evidence="9">
    <location>
        <begin position="83"/>
        <end position="231"/>
    </location>
</feature>
<evidence type="ECO:0000256" key="8">
    <source>
        <dbReference type="SAM" id="Phobius"/>
    </source>
</evidence>
<feature type="transmembrane region" description="Helical" evidence="8">
    <location>
        <begin position="169"/>
        <end position="194"/>
    </location>
</feature>
<evidence type="ECO:0000256" key="7">
    <source>
        <dbReference type="ARBA" id="ARBA00023136"/>
    </source>
</evidence>
<feature type="transmembrane region" description="Helical" evidence="8">
    <location>
        <begin position="352"/>
        <end position="370"/>
    </location>
</feature>
<dbReference type="EMBL" id="JAERQG010000001">
    <property type="protein sequence ID" value="MBL0764515.1"/>
    <property type="molecule type" value="Genomic_DNA"/>
</dbReference>
<dbReference type="GO" id="GO:0009103">
    <property type="term" value="P:lipopolysaccharide biosynthetic process"/>
    <property type="evidence" value="ECO:0007669"/>
    <property type="project" value="UniProtKB-ARBA"/>
</dbReference>
<evidence type="ECO:0000256" key="3">
    <source>
        <dbReference type="ARBA" id="ARBA00022676"/>
    </source>
</evidence>
<evidence type="ECO:0000256" key="4">
    <source>
        <dbReference type="ARBA" id="ARBA00022679"/>
    </source>
</evidence>
<proteinExistence type="predicted"/>
<comment type="subcellular location">
    <subcellularLocation>
        <location evidence="1">Cell membrane</location>
        <topology evidence="1">Multi-pass membrane protein</topology>
    </subcellularLocation>
</comment>
<dbReference type="Pfam" id="PF13231">
    <property type="entry name" value="PMT_2"/>
    <property type="match status" value="1"/>
</dbReference>
<evidence type="ECO:0000256" key="1">
    <source>
        <dbReference type="ARBA" id="ARBA00004651"/>
    </source>
</evidence>
<evidence type="ECO:0000256" key="5">
    <source>
        <dbReference type="ARBA" id="ARBA00022692"/>
    </source>
</evidence>
<keyword evidence="4" id="KW-0808">Transferase</keyword>